<dbReference type="InterPro" id="IPR038590">
    <property type="entry name" value="YaeQ_sf"/>
</dbReference>
<dbReference type="SUPFAM" id="SSF52980">
    <property type="entry name" value="Restriction endonuclease-like"/>
    <property type="match status" value="1"/>
</dbReference>
<dbReference type="RefSeq" id="WP_106393998.1">
    <property type="nucleotide sequence ID" value="NZ_PVNK01000204.1"/>
</dbReference>
<dbReference type="InterPro" id="IPR009822">
    <property type="entry name" value="YaeQ"/>
</dbReference>
<dbReference type="PANTHER" id="PTHR38784:SF1">
    <property type="entry name" value="SUCROSE PHOSPHORYLASE"/>
    <property type="match status" value="1"/>
</dbReference>
<dbReference type="EMBL" id="PVNK01000204">
    <property type="protein sequence ID" value="PRP92832.1"/>
    <property type="molecule type" value="Genomic_DNA"/>
</dbReference>
<dbReference type="Gene3D" id="3.10.640.10">
    <property type="entry name" value="Restriction endonuclease-like alpha-beta roll domain"/>
    <property type="match status" value="1"/>
</dbReference>
<name>A0A2S9XJ05_9BACT</name>
<dbReference type="PANTHER" id="PTHR38784">
    <property type="entry name" value="SUCROSE PHOSPHORYLASE"/>
    <property type="match status" value="1"/>
</dbReference>
<evidence type="ECO:0000313" key="1">
    <source>
        <dbReference type="EMBL" id="PRP92832.1"/>
    </source>
</evidence>
<dbReference type="AlphaFoldDB" id="A0A2S9XJ05"/>
<gene>
    <name evidence="1" type="ORF">ENSA5_47450</name>
</gene>
<sequence>MALSATIRRFVITLADSDRGVYETLDLRVAQHPSESERYLVARVIARLLEHDEGLAFGKGVSAGDEPALLQRDLQGVVTSWIEVGSPSLARLHKASKTGARVVVYSWKGGEALAAEALGVVHRAEALEIHALDCLFLDAVAGELERNNTWSLAVSGGTLYLEIEGRVHEGRVGLASVL</sequence>
<comment type="caution">
    <text evidence="1">The sequence shown here is derived from an EMBL/GenBank/DDBJ whole genome shotgun (WGS) entry which is preliminary data.</text>
</comment>
<dbReference type="Proteomes" id="UP000237968">
    <property type="component" value="Unassembled WGS sequence"/>
</dbReference>
<dbReference type="OrthoDB" id="5293309at2"/>
<dbReference type="Pfam" id="PF07152">
    <property type="entry name" value="YaeQ"/>
    <property type="match status" value="1"/>
</dbReference>
<evidence type="ECO:0000313" key="2">
    <source>
        <dbReference type="Proteomes" id="UP000237968"/>
    </source>
</evidence>
<accession>A0A2S9XJ05</accession>
<dbReference type="SMART" id="SM01322">
    <property type="entry name" value="YaeQ"/>
    <property type="match status" value="1"/>
</dbReference>
<organism evidence="1 2">
    <name type="scientific">Enhygromyxa salina</name>
    <dbReference type="NCBI Taxonomy" id="215803"/>
    <lineage>
        <taxon>Bacteria</taxon>
        <taxon>Pseudomonadati</taxon>
        <taxon>Myxococcota</taxon>
        <taxon>Polyangia</taxon>
        <taxon>Nannocystales</taxon>
        <taxon>Nannocystaceae</taxon>
        <taxon>Enhygromyxa</taxon>
    </lineage>
</organism>
<proteinExistence type="predicted"/>
<keyword evidence="2" id="KW-1185">Reference proteome</keyword>
<reference evidence="1 2" key="1">
    <citation type="submission" date="2018-03" db="EMBL/GenBank/DDBJ databases">
        <title>Draft Genome Sequences of the Obligatory Marine Myxobacteria Enhygromyxa salina SWB005.</title>
        <authorList>
            <person name="Poehlein A."/>
            <person name="Moghaddam J.A."/>
            <person name="Harms H."/>
            <person name="Alanjari M."/>
            <person name="Koenig G.M."/>
            <person name="Daniel R."/>
            <person name="Schaeberle T.F."/>
        </authorList>
    </citation>
    <scope>NUCLEOTIDE SEQUENCE [LARGE SCALE GENOMIC DNA]</scope>
    <source>
        <strain evidence="1 2">SWB005</strain>
    </source>
</reference>
<protein>
    <submittedName>
        <fullName evidence="1">YaeQ protein</fullName>
    </submittedName>
</protein>
<dbReference type="InterPro" id="IPR011335">
    <property type="entry name" value="Restrct_endonuc-II-like"/>
</dbReference>